<dbReference type="GO" id="GO:0016740">
    <property type="term" value="F:transferase activity"/>
    <property type="evidence" value="ECO:0007669"/>
    <property type="project" value="UniProtKB-KW"/>
</dbReference>
<comment type="caution">
    <text evidence="1">The sequence shown here is derived from an EMBL/GenBank/DDBJ whole genome shotgun (WGS) entry which is preliminary data.</text>
</comment>
<protein>
    <submittedName>
        <fullName evidence="1">Aspartate carbamoyltransferase</fullName>
    </submittedName>
</protein>
<name>A0A0J7ZCM5_STRVR</name>
<evidence type="ECO:0000313" key="1">
    <source>
        <dbReference type="EMBL" id="KMS72968.1"/>
    </source>
</evidence>
<dbReference type="Proteomes" id="UP000037432">
    <property type="component" value="Unassembled WGS sequence"/>
</dbReference>
<evidence type="ECO:0000313" key="2">
    <source>
        <dbReference type="Proteomes" id="UP000037432"/>
    </source>
</evidence>
<organism evidence="1 2">
    <name type="scientific">Streptomyces viridochromogenes</name>
    <dbReference type="NCBI Taxonomy" id="1938"/>
    <lineage>
        <taxon>Bacteria</taxon>
        <taxon>Bacillati</taxon>
        <taxon>Actinomycetota</taxon>
        <taxon>Actinomycetes</taxon>
        <taxon>Kitasatosporales</taxon>
        <taxon>Streptomycetaceae</taxon>
        <taxon>Streptomyces</taxon>
    </lineage>
</organism>
<dbReference type="AlphaFoldDB" id="A0A0J7ZCM5"/>
<keyword evidence="1" id="KW-0808">Transferase</keyword>
<accession>A0A0J7ZCM5</accession>
<dbReference type="EMBL" id="LFNT01000023">
    <property type="protein sequence ID" value="KMS72968.1"/>
    <property type="molecule type" value="Genomic_DNA"/>
</dbReference>
<dbReference type="OrthoDB" id="5573113at2"/>
<reference evidence="1 2" key="1">
    <citation type="submission" date="2015-06" db="EMBL/GenBank/DDBJ databases">
        <authorList>
            <person name="Ju K.-S."/>
            <person name="Doroghazi J.R."/>
            <person name="Metcalf W.W."/>
        </authorList>
    </citation>
    <scope>NUCLEOTIDE SEQUENCE [LARGE SCALE GENOMIC DNA]</scope>
    <source>
        <strain evidence="1 2">NRRL 3414</strain>
    </source>
</reference>
<dbReference type="PATRIC" id="fig|1938.3.peg.2651"/>
<gene>
    <name evidence="1" type="ORF">ACM01_20905</name>
</gene>
<dbReference type="RefSeq" id="WP_048582831.1">
    <property type="nucleotide sequence ID" value="NZ_LFNT01000023.1"/>
</dbReference>
<proteinExistence type="predicted"/>
<sequence length="175" mass="19006">MNIGRRRLLTAGITTACVGAALGAALWIGGTQQESNNGRSGRQEAVAERGRTVMPFDLEETTHHFTPNETGGIQDVVADRPDDEKQIALIRTHLKQEAKAFGQGDFGDPAQIHGTAMPGLTALQDGYERIAVRYRERSDGATLTYTTDEPALVDALHDWFEAQLSDHGDHAETGH</sequence>